<reference evidence="9" key="1">
    <citation type="journal article" date="2014" name="Int. J. Syst. Evol. Microbiol.">
        <title>Complete genome sequence of Corynebacterium casei LMG S-19264T (=DSM 44701T), isolated from a smear-ripened cheese.</title>
        <authorList>
            <consortium name="US DOE Joint Genome Institute (JGI-PGF)"/>
            <person name="Walter F."/>
            <person name="Albersmeier A."/>
            <person name="Kalinowski J."/>
            <person name="Ruckert C."/>
        </authorList>
    </citation>
    <scope>NUCLEOTIDE SEQUENCE</scope>
    <source>
        <strain evidence="9">JCM 4059</strain>
    </source>
</reference>
<proteinExistence type="inferred from homology"/>
<evidence type="ECO:0000259" key="8">
    <source>
        <dbReference type="Pfam" id="PF05199"/>
    </source>
</evidence>
<dbReference type="InterPro" id="IPR036188">
    <property type="entry name" value="FAD/NAD-bd_sf"/>
</dbReference>
<dbReference type="RefSeq" id="WP_229891366.1">
    <property type="nucleotide sequence ID" value="NZ_BNBD01000010.1"/>
</dbReference>
<evidence type="ECO:0000313" key="9">
    <source>
        <dbReference type="EMBL" id="GHF59026.1"/>
    </source>
</evidence>
<evidence type="ECO:0000259" key="7">
    <source>
        <dbReference type="Pfam" id="PF00732"/>
    </source>
</evidence>
<gene>
    <name evidence="9" type="ORF">GCM10010218_45530</name>
</gene>
<dbReference type="Gene3D" id="3.50.50.60">
    <property type="entry name" value="FAD/NAD(P)-binding domain"/>
    <property type="match status" value="2"/>
</dbReference>
<sequence>MSAVPPPRERRHDVIVVGAGMAGSLIARHLGDQGWRVLVLEAGTDTLSTWEGHQEAVDTFHAALYKVPNAPYRPNAAAPSPGVADLEGLPTGGYRAHGYLLQRGPLPYSSDYLRANGGTGLHWMGLTPRMHPDDFAVRTTYGYGRDWPLGYDDLEPHYRAAEQQLGVAADAEEQREAVGLPFPEGYTYPMEAVPRSHLDHLLAGRLDGTALREEPGAPAVPLRVVTTPHARNSTPDPRYDDGHGYRPAGAVGPNAYGERCVGNASCVPICPAQAKYTPLKTQAVWGPHVTLVARAVVSRVLVTGDGRVTGVEYQRYEDPAGPVHTTHTAEADVVVLAAHAVENAKLLLHSRLAGSSDQVGRNLMDHPTLLTWALLDRPTGPFRGPGSTSGLEGFRTGPARSVRAPFRVEIANWGWAWPAGSPAGDVAELLGIPADTTAPRPGPLFGPALRQALTGRLERQFSLQFAVEQDAESRNRVTLDPRHRDRLGIPRPVLTYDLSDHVKRGLAAARNVSRELFRLLGAEDHTAYAPGPLAPGHFRFDGADLVFQGAGHGAGTHVMGDSPGTSVVDPWQRCWDHPNLYAVGCGSMPSVGTSNPSLTMAALTLRSCEQIHRDLMDLHRPVTLRPHPVDKAPAASRRPGGRP</sequence>
<dbReference type="InterPro" id="IPR007867">
    <property type="entry name" value="GMC_OxRtase_C"/>
</dbReference>
<keyword evidence="4" id="KW-0274">FAD</keyword>
<dbReference type="Pfam" id="PF13450">
    <property type="entry name" value="NAD_binding_8"/>
    <property type="match status" value="1"/>
</dbReference>
<keyword evidence="5" id="KW-0560">Oxidoreductase</keyword>
<dbReference type="PANTHER" id="PTHR42784:SF1">
    <property type="entry name" value="PYRANOSE 2-OXIDASE"/>
    <property type="match status" value="1"/>
</dbReference>
<dbReference type="AlphaFoldDB" id="A0A919EES4"/>
<name>A0A919EES4_9ACTN</name>
<comment type="similarity">
    <text evidence="2">Belongs to the GMC oxidoreductase family.</text>
</comment>
<dbReference type="SUPFAM" id="SSF51905">
    <property type="entry name" value="FAD/NAD(P)-binding domain"/>
    <property type="match status" value="1"/>
</dbReference>
<accession>A0A919EES4</accession>
<comment type="caution">
    <text evidence="9">The sequence shown here is derived from an EMBL/GenBank/DDBJ whole genome shotgun (WGS) entry which is preliminary data.</text>
</comment>
<evidence type="ECO:0000256" key="5">
    <source>
        <dbReference type="ARBA" id="ARBA00023002"/>
    </source>
</evidence>
<comment type="cofactor">
    <cofactor evidence="1">
        <name>FAD</name>
        <dbReference type="ChEBI" id="CHEBI:57692"/>
    </cofactor>
</comment>
<dbReference type="InterPro" id="IPR051473">
    <property type="entry name" value="P2Ox-like"/>
</dbReference>
<feature type="domain" description="Glucose-methanol-choline oxidoreductase C-terminal" evidence="8">
    <location>
        <begin position="472"/>
        <end position="603"/>
    </location>
</feature>
<evidence type="ECO:0000256" key="4">
    <source>
        <dbReference type="ARBA" id="ARBA00022827"/>
    </source>
</evidence>
<feature type="domain" description="Glucose-methanol-choline oxidoreductase N-terminal" evidence="7">
    <location>
        <begin position="288"/>
        <end position="367"/>
    </location>
</feature>
<dbReference type="Pfam" id="PF00732">
    <property type="entry name" value="GMC_oxred_N"/>
    <property type="match status" value="1"/>
</dbReference>
<dbReference type="InterPro" id="IPR000172">
    <property type="entry name" value="GMC_OxRdtase_N"/>
</dbReference>
<organism evidence="9 10">
    <name type="scientific">Streptomyces mashuensis</name>
    <dbReference type="NCBI Taxonomy" id="33904"/>
    <lineage>
        <taxon>Bacteria</taxon>
        <taxon>Bacillati</taxon>
        <taxon>Actinomycetota</taxon>
        <taxon>Actinomycetes</taxon>
        <taxon>Kitasatosporales</taxon>
        <taxon>Streptomycetaceae</taxon>
        <taxon>Streptomyces</taxon>
    </lineage>
</organism>
<keyword evidence="10" id="KW-1185">Reference proteome</keyword>
<dbReference type="GO" id="GO:0016614">
    <property type="term" value="F:oxidoreductase activity, acting on CH-OH group of donors"/>
    <property type="evidence" value="ECO:0007669"/>
    <property type="project" value="InterPro"/>
</dbReference>
<keyword evidence="3" id="KW-0285">Flavoprotein</keyword>
<dbReference type="EMBL" id="BNBD01000010">
    <property type="protein sequence ID" value="GHF59026.1"/>
    <property type="molecule type" value="Genomic_DNA"/>
</dbReference>
<evidence type="ECO:0000256" key="1">
    <source>
        <dbReference type="ARBA" id="ARBA00001974"/>
    </source>
</evidence>
<protein>
    <submittedName>
        <fullName evidence="9">Dehydrogenase</fullName>
    </submittedName>
</protein>
<dbReference type="Proteomes" id="UP000638313">
    <property type="component" value="Unassembled WGS sequence"/>
</dbReference>
<reference evidence="9" key="2">
    <citation type="submission" date="2020-09" db="EMBL/GenBank/DDBJ databases">
        <authorList>
            <person name="Sun Q."/>
            <person name="Ohkuma M."/>
        </authorList>
    </citation>
    <scope>NUCLEOTIDE SEQUENCE</scope>
    <source>
        <strain evidence="9">JCM 4059</strain>
    </source>
</reference>
<evidence type="ECO:0000256" key="6">
    <source>
        <dbReference type="SAM" id="MobiDB-lite"/>
    </source>
</evidence>
<evidence type="ECO:0000256" key="3">
    <source>
        <dbReference type="ARBA" id="ARBA00022630"/>
    </source>
</evidence>
<evidence type="ECO:0000313" key="10">
    <source>
        <dbReference type="Proteomes" id="UP000638313"/>
    </source>
</evidence>
<evidence type="ECO:0000256" key="2">
    <source>
        <dbReference type="ARBA" id="ARBA00010790"/>
    </source>
</evidence>
<dbReference type="GO" id="GO:0050660">
    <property type="term" value="F:flavin adenine dinucleotide binding"/>
    <property type="evidence" value="ECO:0007669"/>
    <property type="project" value="InterPro"/>
</dbReference>
<dbReference type="PANTHER" id="PTHR42784">
    <property type="entry name" value="PYRANOSE 2-OXIDASE"/>
    <property type="match status" value="1"/>
</dbReference>
<dbReference type="Pfam" id="PF05199">
    <property type="entry name" value="GMC_oxred_C"/>
    <property type="match status" value="1"/>
</dbReference>
<feature type="region of interest" description="Disordered" evidence="6">
    <location>
        <begin position="624"/>
        <end position="643"/>
    </location>
</feature>